<evidence type="ECO:0000313" key="4">
    <source>
        <dbReference type="EMBL" id="MDR6726737.1"/>
    </source>
</evidence>
<protein>
    <submittedName>
        <fullName evidence="4">Hydrolase of HD superfamily</fullName>
    </submittedName>
</protein>
<feature type="domain" description="HD" evidence="3">
    <location>
        <begin position="15"/>
        <end position="177"/>
    </location>
</feature>
<dbReference type="SUPFAM" id="SSF109604">
    <property type="entry name" value="HD-domain/PDEase-like"/>
    <property type="match status" value="1"/>
</dbReference>
<dbReference type="Pfam" id="PF13023">
    <property type="entry name" value="HD_3"/>
    <property type="match status" value="1"/>
</dbReference>
<dbReference type="Proteomes" id="UP001254832">
    <property type="component" value="Unassembled WGS sequence"/>
</dbReference>
<sequence length="203" mass="23418">MNELLQQQMQFLIEIDKLKTIERQTRIIHGDRRENDAEHSWHLAMMALILQGHANQNVDLLKVMKMLLVHDLVEIDAGDTFAYDTVGYTDKYEREIQAANRLFGLLPQAQAEELMNLWLEFEAKETPEAAFASSLDRMQPVIHNHQNEGDTWMKNNITSEQVLNRNREVERGSETLWAYVQEIVQDSVDQGILAKSAPQVSSE</sequence>
<dbReference type="PANTHER" id="PTHR11845:SF13">
    <property type="entry name" value="5'-DEOXYNUCLEOTIDASE HDDC2"/>
    <property type="match status" value="1"/>
</dbReference>
<keyword evidence="1" id="KW-0479">Metal-binding</keyword>
<dbReference type="Gene3D" id="1.10.3210.10">
    <property type="entry name" value="Hypothetical protein af1432"/>
    <property type="match status" value="1"/>
</dbReference>
<reference evidence="4" key="1">
    <citation type="submission" date="2023-07" db="EMBL/GenBank/DDBJ databases">
        <title>Sorghum-associated microbial communities from plants grown in Nebraska, USA.</title>
        <authorList>
            <person name="Schachtman D."/>
        </authorList>
    </citation>
    <scope>NUCLEOTIDE SEQUENCE</scope>
    <source>
        <strain evidence="4">BE80</strain>
    </source>
</reference>
<name>A0AAP5H6K1_PAEAM</name>
<dbReference type="InterPro" id="IPR006674">
    <property type="entry name" value="HD_domain"/>
</dbReference>
<dbReference type="RefSeq" id="WP_310145240.1">
    <property type="nucleotide sequence ID" value="NZ_JAVDTR010000019.1"/>
</dbReference>
<dbReference type="InterPro" id="IPR039356">
    <property type="entry name" value="YfbR/HDDC2"/>
</dbReference>
<comment type="caution">
    <text evidence="4">The sequence shown here is derived from an EMBL/GenBank/DDBJ whole genome shotgun (WGS) entry which is preliminary data.</text>
</comment>
<dbReference type="GO" id="GO:0002953">
    <property type="term" value="F:5'-deoxynucleotidase activity"/>
    <property type="evidence" value="ECO:0007669"/>
    <property type="project" value="InterPro"/>
</dbReference>
<organism evidence="4 5">
    <name type="scientific">Paenibacillus amylolyticus</name>
    <dbReference type="NCBI Taxonomy" id="1451"/>
    <lineage>
        <taxon>Bacteria</taxon>
        <taxon>Bacillati</taxon>
        <taxon>Bacillota</taxon>
        <taxon>Bacilli</taxon>
        <taxon>Bacillales</taxon>
        <taxon>Paenibacillaceae</taxon>
        <taxon>Paenibacillus</taxon>
    </lineage>
</organism>
<evidence type="ECO:0000256" key="2">
    <source>
        <dbReference type="ARBA" id="ARBA00022801"/>
    </source>
</evidence>
<dbReference type="GO" id="GO:0046872">
    <property type="term" value="F:metal ion binding"/>
    <property type="evidence" value="ECO:0007669"/>
    <property type="project" value="UniProtKB-KW"/>
</dbReference>
<keyword evidence="2 4" id="KW-0378">Hydrolase</keyword>
<accession>A0AAP5H6K1</accession>
<gene>
    <name evidence="4" type="ORF">J2W91_005259</name>
</gene>
<dbReference type="AlphaFoldDB" id="A0AAP5H6K1"/>
<evidence type="ECO:0000313" key="5">
    <source>
        <dbReference type="Proteomes" id="UP001254832"/>
    </source>
</evidence>
<proteinExistence type="predicted"/>
<evidence type="ECO:0000259" key="3">
    <source>
        <dbReference type="Pfam" id="PF13023"/>
    </source>
</evidence>
<evidence type="ECO:0000256" key="1">
    <source>
        <dbReference type="ARBA" id="ARBA00022723"/>
    </source>
</evidence>
<dbReference type="GO" id="GO:0005737">
    <property type="term" value="C:cytoplasm"/>
    <property type="evidence" value="ECO:0007669"/>
    <property type="project" value="TreeGrafter"/>
</dbReference>
<dbReference type="PANTHER" id="PTHR11845">
    <property type="entry name" value="5'-DEOXYNUCLEOTIDASE HDDC2"/>
    <property type="match status" value="1"/>
</dbReference>
<dbReference type="EMBL" id="JAVDTR010000019">
    <property type="protein sequence ID" value="MDR6726737.1"/>
    <property type="molecule type" value="Genomic_DNA"/>
</dbReference>